<dbReference type="InterPro" id="IPR012338">
    <property type="entry name" value="Beta-lactam/transpept-like"/>
</dbReference>
<evidence type="ECO:0000313" key="2">
    <source>
        <dbReference type="EMBL" id="NCI50674.1"/>
    </source>
</evidence>
<dbReference type="Gene3D" id="3.40.710.10">
    <property type="entry name" value="DD-peptidase/beta-lactamase superfamily"/>
    <property type="match status" value="1"/>
</dbReference>
<reference evidence="2 3" key="1">
    <citation type="submission" date="2020-01" db="EMBL/GenBank/DDBJ databases">
        <title>Genome analysis.</title>
        <authorList>
            <person name="Wu S."/>
            <person name="Wang G."/>
        </authorList>
    </citation>
    <scope>NUCLEOTIDE SEQUENCE [LARGE SCALE GENOMIC DNA]</scope>
    <source>
        <strain evidence="2 3">SYL130</strain>
    </source>
</reference>
<dbReference type="GO" id="GO:0016787">
    <property type="term" value="F:hydrolase activity"/>
    <property type="evidence" value="ECO:0007669"/>
    <property type="project" value="UniProtKB-KW"/>
</dbReference>
<dbReference type="RefSeq" id="WP_161818990.1">
    <property type="nucleotide sequence ID" value="NZ_JAACJS010000015.1"/>
</dbReference>
<gene>
    <name evidence="2" type="ORF">GWC95_12120</name>
</gene>
<dbReference type="PANTHER" id="PTHR43283:SF3">
    <property type="entry name" value="BETA-LACTAMASE FAMILY PROTEIN (AFU_ORTHOLOGUE AFUA_5G07500)"/>
    <property type="match status" value="1"/>
</dbReference>
<protein>
    <submittedName>
        <fullName evidence="2">Serine hydrolase</fullName>
    </submittedName>
</protein>
<keyword evidence="3" id="KW-1185">Reference proteome</keyword>
<evidence type="ECO:0000259" key="1">
    <source>
        <dbReference type="Pfam" id="PF00144"/>
    </source>
</evidence>
<dbReference type="Proteomes" id="UP000753802">
    <property type="component" value="Unassembled WGS sequence"/>
</dbReference>
<evidence type="ECO:0000313" key="3">
    <source>
        <dbReference type="Proteomes" id="UP000753802"/>
    </source>
</evidence>
<proteinExistence type="predicted"/>
<dbReference type="EMBL" id="JAACJS010000015">
    <property type="protein sequence ID" value="NCI50674.1"/>
    <property type="molecule type" value="Genomic_DNA"/>
</dbReference>
<name>A0ABW9ZWR4_9BACT</name>
<dbReference type="Pfam" id="PF00144">
    <property type="entry name" value="Beta-lactamase"/>
    <property type="match status" value="1"/>
</dbReference>
<organism evidence="2 3">
    <name type="scientific">Sediminibacterium roseum</name>
    <dbReference type="NCBI Taxonomy" id="1978412"/>
    <lineage>
        <taxon>Bacteria</taxon>
        <taxon>Pseudomonadati</taxon>
        <taxon>Bacteroidota</taxon>
        <taxon>Chitinophagia</taxon>
        <taxon>Chitinophagales</taxon>
        <taxon>Chitinophagaceae</taxon>
        <taxon>Sediminibacterium</taxon>
    </lineage>
</organism>
<feature type="domain" description="Beta-lactamase-related" evidence="1">
    <location>
        <begin position="43"/>
        <end position="324"/>
    </location>
</feature>
<dbReference type="SUPFAM" id="SSF56601">
    <property type="entry name" value="beta-lactamase/transpeptidase-like"/>
    <property type="match status" value="1"/>
</dbReference>
<dbReference type="PANTHER" id="PTHR43283">
    <property type="entry name" value="BETA-LACTAMASE-RELATED"/>
    <property type="match status" value="1"/>
</dbReference>
<sequence length="345" mass="38264">MLIFLLFFQFADAQLNKIPEGLMSFPAIDKKLDDAKKDLGGFVSALVWKDGKIIYQKNIGTDFNTKTQVPVAAVSEWLTAALVMSFVDQGKISLGDKVSTYLPFFSKYSKGYITIKDCLAHLTGIESEPVRLSNLFGRKKYASLQEEVEEYAAKKEIQSNPGLEFRFSNIGYAIAGRVLEVITKRSFEQLMQERITRPLMMRNTSFSSFGAVNPAAGGMSTAYDLTNFLSMLLNKGSFNGKTILSEKAVTDMQTIYTTPAMIKYAPKAGEGYNYGLGNWIVEANENNIGTVLAVPGLAGTWTMIDKCRGYSLVIVTKGDLGDEKRNLWMEIKSMLDAQLPVTQCK</sequence>
<keyword evidence="2" id="KW-0378">Hydrolase</keyword>
<comment type="caution">
    <text evidence="2">The sequence shown here is derived from an EMBL/GenBank/DDBJ whole genome shotgun (WGS) entry which is preliminary data.</text>
</comment>
<accession>A0ABW9ZWR4</accession>
<dbReference type="InterPro" id="IPR001466">
    <property type="entry name" value="Beta-lactam-related"/>
</dbReference>
<dbReference type="InterPro" id="IPR050789">
    <property type="entry name" value="Diverse_Enzym_Activities"/>
</dbReference>